<evidence type="ECO:0000256" key="1">
    <source>
        <dbReference type="ARBA" id="ARBA00010876"/>
    </source>
</evidence>
<organism evidence="6 7">
    <name type="scientific">Oceanidesulfovibrio marinus</name>
    <dbReference type="NCBI Taxonomy" id="370038"/>
    <lineage>
        <taxon>Bacteria</taxon>
        <taxon>Pseudomonadati</taxon>
        <taxon>Thermodesulfobacteriota</taxon>
        <taxon>Desulfovibrionia</taxon>
        <taxon>Desulfovibrionales</taxon>
        <taxon>Desulfovibrionaceae</taxon>
        <taxon>Oceanidesulfovibrio</taxon>
    </lineage>
</organism>
<evidence type="ECO:0000313" key="7">
    <source>
        <dbReference type="Proteomes" id="UP000503251"/>
    </source>
</evidence>
<evidence type="ECO:0000259" key="5">
    <source>
        <dbReference type="Pfam" id="PF00849"/>
    </source>
</evidence>
<dbReference type="CDD" id="cd02869">
    <property type="entry name" value="PseudoU_synth_RluA_like"/>
    <property type="match status" value="1"/>
</dbReference>
<protein>
    <submittedName>
        <fullName evidence="6">RluA family pseudouridine synthase</fullName>
    </submittedName>
</protein>
<dbReference type="PANTHER" id="PTHR21600:SF87">
    <property type="entry name" value="RNA PSEUDOURIDYLATE SYNTHASE DOMAIN-CONTAINING PROTEIN 1"/>
    <property type="match status" value="1"/>
</dbReference>
<dbReference type="InterPro" id="IPR006145">
    <property type="entry name" value="PsdUridine_synth_RsuA/RluA"/>
</dbReference>
<feature type="domain" description="Pseudouridine synthase RsuA/RluA-like" evidence="5">
    <location>
        <begin position="117"/>
        <end position="266"/>
    </location>
</feature>
<feature type="compositionally biased region" description="Low complexity" evidence="4">
    <location>
        <begin position="81"/>
        <end position="97"/>
    </location>
</feature>
<keyword evidence="7" id="KW-1185">Reference proteome</keyword>
<feature type="region of interest" description="Disordered" evidence="4">
    <location>
        <begin position="78"/>
        <end position="100"/>
    </location>
</feature>
<gene>
    <name evidence="6" type="ORF">E8L03_15200</name>
</gene>
<dbReference type="Gene3D" id="3.30.2350.10">
    <property type="entry name" value="Pseudouridine synthase"/>
    <property type="match status" value="1"/>
</dbReference>
<dbReference type="PROSITE" id="PS50889">
    <property type="entry name" value="S4"/>
    <property type="match status" value="1"/>
</dbReference>
<dbReference type="Gene3D" id="3.10.290.10">
    <property type="entry name" value="RNA-binding S4 domain"/>
    <property type="match status" value="1"/>
</dbReference>
<keyword evidence="2" id="KW-0413">Isomerase</keyword>
<dbReference type="PANTHER" id="PTHR21600">
    <property type="entry name" value="MITOCHONDRIAL RNA PSEUDOURIDINE SYNTHASE"/>
    <property type="match status" value="1"/>
</dbReference>
<dbReference type="Proteomes" id="UP000503251">
    <property type="component" value="Chromosome"/>
</dbReference>
<feature type="compositionally biased region" description="Basic and acidic residues" evidence="4">
    <location>
        <begin position="222"/>
        <end position="231"/>
    </location>
</feature>
<keyword evidence="3" id="KW-0694">RNA-binding</keyword>
<feature type="region of interest" description="Disordered" evidence="4">
    <location>
        <begin position="206"/>
        <end position="231"/>
    </location>
</feature>
<dbReference type="RefSeq" id="WP_171267796.1">
    <property type="nucleotide sequence ID" value="NZ_CP039543.1"/>
</dbReference>
<dbReference type="Pfam" id="PF00849">
    <property type="entry name" value="PseudoU_synth_2"/>
    <property type="match status" value="1"/>
</dbReference>
<dbReference type="InterPro" id="IPR036986">
    <property type="entry name" value="S4_RNA-bd_sf"/>
</dbReference>
<dbReference type="PROSITE" id="PS01129">
    <property type="entry name" value="PSI_RLU"/>
    <property type="match status" value="1"/>
</dbReference>
<dbReference type="InterPro" id="IPR006224">
    <property type="entry name" value="PsdUridine_synth_RluA-like_CS"/>
</dbReference>
<comment type="similarity">
    <text evidence="1">Belongs to the pseudouridine synthase RluA family.</text>
</comment>
<proteinExistence type="inferred from homology"/>
<sequence>MDAPEERQPHKPLLEVSADEAGQKLFQFLIRRTDLPGGAVMKLVRTGQVRVDGKRSKPYDRLAQGSMVRIPPRLAEELQNASAQAPDTADTAAAPDSVGASHSPPLVIIAKGEDGILAIDKPAGLPTHGGTGHTDSIASRLSAMLPEASFAPTPAHRLDKDTSGVLLAATSYTALTALQQAFQTRTVEKRYLAWVSGKFPSGGPYSLEDSLAKSGRPGSQKMHTDASDGKRAVSHVRLVRSTKNASLVEVRLLTGRTHQIRLQLASRGFPLIGDVKYGGPGGSPLLLHAWRIAFPADVLPGHGAQEYVSLPCWPEPYAVMSRPDEWPRTPTAPWSF</sequence>
<evidence type="ECO:0000256" key="4">
    <source>
        <dbReference type="SAM" id="MobiDB-lite"/>
    </source>
</evidence>
<reference evidence="6 7" key="1">
    <citation type="submission" date="2019-04" db="EMBL/GenBank/DDBJ databases">
        <title>Isolation and culture of sulfate reducing bacteria from the cold seep of the South China Sea.</title>
        <authorList>
            <person name="Sun C."/>
            <person name="Liu R."/>
        </authorList>
    </citation>
    <scope>NUCLEOTIDE SEQUENCE [LARGE SCALE GENOMIC DNA]</scope>
    <source>
        <strain evidence="6 7">CS1</strain>
    </source>
</reference>
<dbReference type="SUPFAM" id="SSF55120">
    <property type="entry name" value="Pseudouridine synthase"/>
    <property type="match status" value="1"/>
</dbReference>
<dbReference type="InterPro" id="IPR020103">
    <property type="entry name" value="PsdUridine_synth_cat_dom_sf"/>
</dbReference>
<evidence type="ECO:0000256" key="3">
    <source>
        <dbReference type="PROSITE-ProRule" id="PRU00182"/>
    </source>
</evidence>
<dbReference type="InterPro" id="IPR050188">
    <property type="entry name" value="RluA_PseudoU_synthase"/>
</dbReference>
<name>A0ABX6NJ81_9BACT</name>
<dbReference type="EMBL" id="CP039543">
    <property type="protein sequence ID" value="QJT10194.1"/>
    <property type="molecule type" value="Genomic_DNA"/>
</dbReference>
<evidence type="ECO:0000313" key="6">
    <source>
        <dbReference type="EMBL" id="QJT10194.1"/>
    </source>
</evidence>
<evidence type="ECO:0000256" key="2">
    <source>
        <dbReference type="ARBA" id="ARBA00023235"/>
    </source>
</evidence>
<accession>A0ABX6NJ81</accession>